<organism evidence="1 2">
    <name type="scientific">Oryza meyeriana var. granulata</name>
    <dbReference type="NCBI Taxonomy" id="110450"/>
    <lineage>
        <taxon>Eukaryota</taxon>
        <taxon>Viridiplantae</taxon>
        <taxon>Streptophyta</taxon>
        <taxon>Embryophyta</taxon>
        <taxon>Tracheophyta</taxon>
        <taxon>Spermatophyta</taxon>
        <taxon>Magnoliopsida</taxon>
        <taxon>Liliopsida</taxon>
        <taxon>Poales</taxon>
        <taxon>Poaceae</taxon>
        <taxon>BOP clade</taxon>
        <taxon>Oryzoideae</taxon>
        <taxon>Oryzeae</taxon>
        <taxon>Oryzinae</taxon>
        <taxon>Oryza</taxon>
        <taxon>Oryza meyeriana</taxon>
    </lineage>
</organism>
<dbReference type="PANTHER" id="PTHR31901:SF44">
    <property type="entry name" value="INDOLE-3-ACETIC ACID-AMIDO SYNTHETASE GH3.6-RELATED"/>
    <property type="match status" value="1"/>
</dbReference>
<dbReference type="EMBL" id="SPHZ02000011">
    <property type="protein sequence ID" value="KAF0893047.1"/>
    <property type="molecule type" value="Genomic_DNA"/>
</dbReference>
<evidence type="ECO:0000313" key="1">
    <source>
        <dbReference type="EMBL" id="KAF0893047.1"/>
    </source>
</evidence>
<gene>
    <name evidence="1" type="ORF">E2562_021310</name>
</gene>
<dbReference type="AlphaFoldDB" id="A0A6G1BZC5"/>
<dbReference type="GO" id="GO:0016881">
    <property type="term" value="F:acid-amino acid ligase activity"/>
    <property type="evidence" value="ECO:0007669"/>
    <property type="project" value="TreeGrafter"/>
</dbReference>
<dbReference type="Pfam" id="PF03321">
    <property type="entry name" value="GH3"/>
    <property type="match status" value="1"/>
</dbReference>
<comment type="caution">
    <text evidence="1">The sequence shown here is derived from an EMBL/GenBank/DDBJ whole genome shotgun (WGS) entry which is preliminary data.</text>
</comment>
<dbReference type="GO" id="GO:0005737">
    <property type="term" value="C:cytoplasm"/>
    <property type="evidence" value="ECO:0007669"/>
    <property type="project" value="TreeGrafter"/>
</dbReference>
<accession>A0A6G1BZC5</accession>
<dbReference type="Proteomes" id="UP000479710">
    <property type="component" value="Unassembled WGS sequence"/>
</dbReference>
<dbReference type="PANTHER" id="PTHR31901">
    <property type="entry name" value="GH3 DOMAIN-CONTAINING PROTEIN"/>
    <property type="match status" value="1"/>
</dbReference>
<keyword evidence="2" id="KW-1185">Reference proteome</keyword>
<reference evidence="1 2" key="1">
    <citation type="submission" date="2019-11" db="EMBL/GenBank/DDBJ databases">
        <title>Whole genome sequence of Oryza granulata.</title>
        <authorList>
            <person name="Li W."/>
        </authorList>
    </citation>
    <scope>NUCLEOTIDE SEQUENCE [LARGE SCALE GENOMIC DNA]</scope>
    <source>
        <strain evidence="2">cv. Menghai</strain>
        <tissue evidence="1">Leaf</tissue>
    </source>
</reference>
<evidence type="ECO:0000313" key="2">
    <source>
        <dbReference type="Proteomes" id="UP000479710"/>
    </source>
</evidence>
<protein>
    <submittedName>
        <fullName evidence="1">Uncharacterized protein</fullName>
    </submittedName>
</protein>
<dbReference type="InterPro" id="IPR004993">
    <property type="entry name" value="GH3"/>
</dbReference>
<dbReference type="OrthoDB" id="10004661at2759"/>
<proteinExistence type="predicted"/>
<sequence length="114" mass="12325">MAAMSWGILSSGHRGGVSLVLTAYVSPAERRDAVDCIRAPYAAGLACALRLLQFKWRQLCDDLESGTVSADVIIDAAMRGAVQDGVLAGPCPELAGRVRHICEREDWCSVTHRR</sequence>
<name>A0A6G1BZC5_9ORYZ</name>